<reference evidence="1 2" key="1">
    <citation type="submission" date="2018-03" db="EMBL/GenBank/DDBJ databases">
        <title>The draft genome of Mesorhizobium sp. 6GN-30.</title>
        <authorList>
            <person name="Liu L."/>
            <person name="Li L."/>
            <person name="Wang T."/>
            <person name="Zhang X."/>
            <person name="Liang L."/>
        </authorList>
    </citation>
    <scope>NUCLEOTIDE SEQUENCE [LARGE SCALE GENOMIC DNA]</scope>
    <source>
        <strain evidence="1 2">6GN30</strain>
    </source>
</reference>
<organism evidence="1 2">
    <name type="scientific">Kumtagia ephedrae</name>
    <dbReference type="NCBI Taxonomy" id="2116701"/>
    <lineage>
        <taxon>Bacteria</taxon>
        <taxon>Pseudomonadati</taxon>
        <taxon>Pseudomonadota</taxon>
        <taxon>Alphaproteobacteria</taxon>
        <taxon>Hyphomicrobiales</taxon>
        <taxon>Phyllobacteriaceae</taxon>
        <taxon>Kumtagia</taxon>
    </lineage>
</organism>
<dbReference type="Proteomes" id="UP000241229">
    <property type="component" value="Unassembled WGS sequence"/>
</dbReference>
<proteinExistence type="predicted"/>
<dbReference type="RefSeq" id="WP_106774735.1">
    <property type="nucleotide sequence ID" value="NZ_PXYK01000029.1"/>
</dbReference>
<keyword evidence="2" id="KW-1185">Reference proteome</keyword>
<evidence type="ECO:0000313" key="2">
    <source>
        <dbReference type="Proteomes" id="UP000241229"/>
    </source>
</evidence>
<dbReference type="OrthoDB" id="7889130at2"/>
<name>A0A2P7RXA9_9HYPH</name>
<sequence>MFDLAPVLRHFAGHEFEIRRRCASDPAFSAICEDYAAAATALERWKGDRRKAQDYRQLLLELEDEIREHLRKPMGSTARSD</sequence>
<protein>
    <submittedName>
        <fullName evidence="1">Uncharacterized protein</fullName>
    </submittedName>
</protein>
<gene>
    <name evidence="1" type="ORF">C7I84_23930</name>
</gene>
<dbReference type="EMBL" id="PXYK01000029">
    <property type="protein sequence ID" value="PSJ54858.1"/>
    <property type="molecule type" value="Genomic_DNA"/>
</dbReference>
<accession>A0A2P7RXA9</accession>
<comment type="caution">
    <text evidence="1">The sequence shown here is derived from an EMBL/GenBank/DDBJ whole genome shotgun (WGS) entry which is preliminary data.</text>
</comment>
<dbReference type="AlphaFoldDB" id="A0A2P7RXA9"/>
<evidence type="ECO:0000313" key="1">
    <source>
        <dbReference type="EMBL" id="PSJ54858.1"/>
    </source>
</evidence>